<feature type="domain" description="C2H2-type" evidence="12">
    <location>
        <begin position="618"/>
        <end position="645"/>
    </location>
</feature>
<sequence>MKKERGSSGQKEPRVKMEEANQISPEGRREPIEVWGRRSVGFWGRTGQDALDEKAFSSDVLCQLFRRVRFQKNKGPRALCSQLHKLCCQWLKPEQHSKAEMLDLVILEQFLAVLPTEMERWVRECGAETSSQAVALAEGFLLSQAEEEKTLQEEQQESDVLQAQEVPPYTIRSFPSRWIKLEKDMGAAPLGNEPRMLGRCSSLCGAGEMASVEQNQVTFEDVGVNFHDAEWALLDPGQRALHWEVMEENYKMIVSFGGDGQESENGQVSCKACLQTERCEEEEKESMRMEAEEDRSTPCSADTSELPIKEIQGKNMEFRNCQRKSHQLEKRLGFSMHFINPEKNNHNHSQNHLNCGKSFHHNSFLSRHKKPHKSPRSKSVLINHQDMSIEEKPFKCLDCGKSFRHKRTLTSHQKTHMGEKSYKCLECGKGFICKSSLIGHEMNHRGEKPYQCLECGKSFCYKSVLKNHQNIHKGEKLYKCMDCGKSFYRNAELSRHNKTHTVDKPYKCLECGKCFIDEERLIGHGRIHRGEMPYQCLECGKTFNYKSRLKSHQNSHTEKKLCTYRKRKKSFSSKSVLKNHQERNTEEKPYKCLDCGKSFRHKRTLSRHQKTHTGEKLYKCLECGKGFICKSGLIGHEMNHRGEKPYQCLECGKSFCYKSVLKNHQNIHKGEKLYKCMDCGKSFYRNAELSRHNKTHTVEKPYKCVECGKCFIDEESFIGHGRIHRGEMPYQCPECGKSFSYKSQLKSHQKRKHTHILSVKRFLTANQSVC</sequence>
<dbReference type="SMART" id="SM00431">
    <property type="entry name" value="SCAN"/>
    <property type="match status" value="1"/>
</dbReference>
<dbReference type="PROSITE" id="PS50157">
    <property type="entry name" value="ZINC_FINGER_C2H2_2"/>
    <property type="match status" value="13"/>
</dbReference>
<dbReference type="InterPro" id="IPR038269">
    <property type="entry name" value="SCAN_sf"/>
</dbReference>
<evidence type="ECO:0000259" key="12">
    <source>
        <dbReference type="PROSITE" id="PS50157"/>
    </source>
</evidence>
<feature type="domain" description="C2H2-type" evidence="12">
    <location>
        <begin position="534"/>
        <end position="561"/>
    </location>
</feature>
<keyword evidence="3" id="KW-0479">Metal-binding</keyword>
<dbReference type="PANTHER" id="PTHR23226:SF377">
    <property type="entry name" value="ZINC FINGER AND SCAN DOMAIN-CONTAINING PROTEIN 20"/>
    <property type="match status" value="1"/>
</dbReference>
<feature type="domain" description="SCAN box" evidence="13">
    <location>
        <begin position="63"/>
        <end position="140"/>
    </location>
</feature>
<evidence type="ECO:0000256" key="9">
    <source>
        <dbReference type="ARBA" id="ARBA00023242"/>
    </source>
</evidence>
<evidence type="ECO:0000313" key="16">
    <source>
        <dbReference type="Proteomes" id="UP000001646"/>
    </source>
</evidence>
<dbReference type="InterPro" id="IPR001909">
    <property type="entry name" value="KRAB"/>
</dbReference>
<dbReference type="Gene3D" id="3.30.160.60">
    <property type="entry name" value="Classic Zinc Finger"/>
    <property type="match status" value="12"/>
</dbReference>
<evidence type="ECO:0000256" key="2">
    <source>
        <dbReference type="ARBA" id="ARBA00006991"/>
    </source>
</evidence>
<dbReference type="Pfam" id="PF02023">
    <property type="entry name" value="SCAN"/>
    <property type="match status" value="1"/>
</dbReference>
<dbReference type="FunFam" id="3.30.160.60:FF:002190">
    <property type="entry name" value="Zinc finger protein 658"/>
    <property type="match status" value="2"/>
</dbReference>
<gene>
    <name evidence="15" type="primary">LOC134296896</name>
</gene>
<feature type="compositionally biased region" description="Basic and acidic residues" evidence="11">
    <location>
        <begin position="285"/>
        <end position="296"/>
    </location>
</feature>
<feature type="region of interest" description="Disordered" evidence="11">
    <location>
        <begin position="283"/>
        <end position="302"/>
    </location>
</feature>
<dbReference type="FunFam" id="3.30.160.60:FF:002343">
    <property type="entry name" value="Zinc finger protein 33A"/>
    <property type="match status" value="1"/>
</dbReference>
<evidence type="ECO:0000256" key="7">
    <source>
        <dbReference type="ARBA" id="ARBA00023015"/>
    </source>
</evidence>
<dbReference type="AlphaFoldDB" id="H9GRP0"/>
<dbReference type="FunFam" id="3.30.160.60:FF:001430">
    <property type="entry name" value="Uncharacterized protein"/>
    <property type="match status" value="1"/>
</dbReference>
<dbReference type="PANTHER" id="PTHR23226">
    <property type="entry name" value="ZINC FINGER AND SCAN DOMAIN-CONTAINING"/>
    <property type="match status" value="1"/>
</dbReference>
<keyword evidence="5 10" id="KW-0863">Zinc-finger</keyword>
<dbReference type="PROSITE" id="PS50804">
    <property type="entry name" value="SCAN_BOX"/>
    <property type="match status" value="1"/>
</dbReference>
<feature type="domain" description="C2H2-type" evidence="12">
    <location>
        <begin position="702"/>
        <end position="729"/>
    </location>
</feature>
<dbReference type="InterPro" id="IPR003309">
    <property type="entry name" value="SCAN_dom"/>
</dbReference>
<comment type="subcellular location">
    <subcellularLocation>
        <location evidence="1">Nucleus</location>
    </subcellularLocation>
</comment>
<dbReference type="Gene3D" id="6.10.140.140">
    <property type="match status" value="1"/>
</dbReference>
<evidence type="ECO:0000259" key="14">
    <source>
        <dbReference type="PROSITE" id="PS50805"/>
    </source>
</evidence>
<dbReference type="Pfam" id="PF01352">
    <property type="entry name" value="KRAB"/>
    <property type="match status" value="1"/>
</dbReference>
<feature type="domain" description="C2H2-type" evidence="12">
    <location>
        <begin position="450"/>
        <end position="477"/>
    </location>
</feature>
<evidence type="ECO:0000256" key="3">
    <source>
        <dbReference type="ARBA" id="ARBA00022723"/>
    </source>
</evidence>
<organism evidence="15 16">
    <name type="scientific">Anolis carolinensis</name>
    <name type="common">Green anole</name>
    <name type="synonym">American chameleon</name>
    <dbReference type="NCBI Taxonomy" id="28377"/>
    <lineage>
        <taxon>Eukaryota</taxon>
        <taxon>Metazoa</taxon>
        <taxon>Chordata</taxon>
        <taxon>Craniata</taxon>
        <taxon>Vertebrata</taxon>
        <taxon>Euteleostomi</taxon>
        <taxon>Lepidosauria</taxon>
        <taxon>Squamata</taxon>
        <taxon>Bifurcata</taxon>
        <taxon>Unidentata</taxon>
        <taxon>Episquamata</taxon>
        <taxon>Toxicofera</taxon>
        <taxon>Iguania</taxon>
        <taxon>Dactyloidae</taxon>
        <taxon>Anolis</taxon>
    </lineage>
</organism>
<evidence type="ECO:0000256" key="11">
    <source>
        <dbReference type="SAM" id="MobiDB-lite"/>
    </source>
</evidence>
<dbReference type="GeneTree" id="ENSGT00940000156207"/>
<evidence type="ECO:0000256" key="5">
    <source>
        <dbReference type="ARBA" id="ARBA00022771"/>
    </source>
</evidence>
<feature type="region of interest" description="Disordered" evidence="11">
    <location>
        <begin position="1"/>
        <end position="28"/>
    </location>
</feature>
<dbReference type="Gene3D" id="1.10.4020.10">
    <property type="entry name" value="DNA breaking-rejoining enzymes"/>
    <property type="match status" value="1"/>
</dbReference>
<evidence type="ECO:0000313" key="15">
    <source>
        <dbReference type="Ensembl" id="ENSACAP00000018915.2"/>
    </source>
</evidence>
<name>H9GRP0_ANOCA</name>
<evidence type="ECO:0000259" key="13">
    <source>
        <dbReference type="PROSITE" id="PS50804"/>
    </source>
</evidence>
<feature type="compositionally biased region" description="Basic and acidic residues" evidence="11">
    <location>
        <begin position="1"/>
        <end position="19"/>
    </location>
</feature>
<dbReference type="PROSITE" id="PS00028">
    <property type="entry name" value="ZINC_FINGER_C2H2_1"/>
    <property type="match status" value="12"/>
</dbReference>
<dbReference type="CDD" id="cd07936">
    <property type="entry name" value="SCAN"/>
    <property type="match status" value="1"/>
</dbReference>
<keyword evidence="16" id="KW-1185">Reference proteome</keyword>
<dbReference type="FunFam" id="3.30.160.60:FF:004329">
    <property type="match status" value="2"/>
</dbReference>
<dbReference type="eggNOG" id="KOG1721">
    <property type="taxonomic scope" value="Eukaryota"/>
</dbReference>
<dbReference type="Pfam" id="PF00096">
    <property type="entry name" value="zf-C2H2"/>
    <property type="match status" value="10"/>
</dbReference>
<keyword evidence="6" id="KW-0862">Zinc</keyword>
<feature type="domain" description="C2H2-type" evidence="12">
    <location>
        <begin position="646"/>
        <end position="673"/>
    </location>
</feature>
<dbReference type="InterPro" id="IPR036051">
    <property type="entry name" value="KRAB_dom_sf"/>
</dbReference>
<dbReference type="Ensembl" id="ENSACAT00000027521.2">
    <property type="protein sequence ID" value="ENSACAP00000018915.2"/>
    <property type="gene ID" value="ENSACAG00000024153.2"/>
</dbReference>
<dbReference type="Bgee" id="ENSACAG00000024153">
    <property type="expression patterns" value="Expressed in testis and 13 other cell types or tissues"/>
</dbReference>
<keyword evidence="4" id="KW-0677">Repeat</keyword>
<dbReference type="SUPFAM" id="SSF47353">
    <property type="entry name" value="Retrovirus capsid dimerization domain-like"/>
    <property type="match status" value="1"/>
</dbReference>
<dbReference type="SUPFAM" id="SSF109640">
    <property type="entry name" value="KRAB domain (Kruppel-associated box)"/>
    <property type="match status" value="1"/>
</dbReference>
<reference evidence="15" key="3">
    <citation type="submission" date="2025-09" db="UniProtKB">
        <authorList>
            <consortium name="Ensembl"/>
        </authorList>
    </citation>
    <scope>IDENTIFICATION</scope>
</reference>
<evidence type="ECO:0000256" key="8">
    <source>
        <dbReference type="ARBA" id="ARBA00023163"/>
    </source>
</evidence>
<feature type="domain" description="C2H2-type" evidence="12">
    <location>
        <begin position="674"/>
        <end position="701"/>
    </location>
</feature>
<feature type="domain" description="C2H2-type" evidence="12">
    <location>
        <begin position="348"/>
        <end position="377"/>
    </location>
</feature>
<dbReference type="HOGENOM" id="CLU_002678_49_3_1"/>
<dbReference type="FunFam" id="1.10.4020.10:FF:000005">
    <property type="entry name" value="Uncharacterized protein"/>
    <property type="match status" value="1"/>
</dbReference>
<evidence type="ECO:0000256" key="6">
    <source>
        <dbReference type="ARBA" id="ARBA00022833"/>
    </source>
</evidence>
<keyword evidence="8" id="KW-0804">Transcription</keyword>
<feature type="domain" description="C2H2-type" evidence="12">
    <location>
        <begin position="422"/>
        <end position="449"/>
    </location>
</feature>
<feature type="domain" description="C2H2-type" evidence="12">
    <location>
        <begin position="506"/>
        <end position="533"/>
    </location>
</feature>
<dbReference type="PROSITE" id="PS50805">
    <property type="entry name" value="KRAB"/>
    <property type="match status" value="1"/>
</dbReference>
<dbReference type="GO" id="GO:0005634">
    <property type="term" value="C:nucleus"/>
    <property type="evidence" value="ECO:0007669"/>
    <property type="project" value="UniProtKB-SubCell"/>
</dbReference>
<feature type="domain" description="C2H2-type" evidence="12">
    <location>
        <begin position="478"/>
        <end position="505"/>
    </location>
</feature>
<feature type="domain" description="C2H2-type" evidence="12">
    <location>
        <begin position="730"/>
        <end position="754"/>
    </location>
</feature>
<keyword evidence="7" id="KW-0805">Transcription regulation</keyword>
<dbReference type="InterPro" id="IPR013087">
    <property type="entry name" value="Znf_C2H2_type"/>
</dbReference>
<keyword evidence="9" id="KW-0539">Nucleus</keyword>
<feature type="domain" description="C2H2-type" evidence="12">
    <location>
        <begin position="394"/>
        <end position="421"/>
    </location>
</feature>
<feature type="domain" description="KRAB" evidence="14">
    <location>
        <begin position="217"/>
        <end position="297"/>
    </location>
</feature>
<dbReference type="SUPFAM" id="SSF57667">
    <property type="entry name" value="beta-beta-alpha zinc fingers"/>
    <property type="match status" value="7"/>
</dbReference>
<dbReference type="SMART" id="SM00349">
    <property type="entry name" value="KRAB"/>
    <property type="match status" value="1"/>
</dbReference>
<dbReference type="CDD" id="cd07765">
    <property type="entry name" value="KRAB_A-box"/>
    <property type="match status" value="1"/>
</dbReference>
<dbReference type="GO" id="GO:0006355">
    <property type="term" value="P:regulation of DNA-templated transcription"/>
    <property type="evidence" value="ECO:0007669"/>
    <property type="project" value="InterPro"/>
</dbReference>
<accession>H9GRP0</accession>
<reference evidence="15" key="2">
    <citation type="submission" date="2025-08" db="UniProtKB">
        <authorList>
            <consortium name="Ensembl"/>
        </authorList>
    </citation>
    <scope>IDENTIFICATION</scope>
</reference>
<comment type="similarity">
    <text evidence="2">Belongs to the krueppel C2H2-type zinc-finger protein family.</text>
</comment>
<evidence type="ECO:0000256" key="10">
    <source>
        <dbReference type="PROSITE-ProRule" id="PRU00042"/>
    </source>
</evidence>
<dbReference type="FunFam" id="3.30.160.60:FF:001753">
    <property type="entry name" value="Si:ch211-119o8.6"/>
    <property type="match status" value="3"/>
</dbReference>
<reference evidence="15" key="1">
    <citation type="submission" date="2009-12" db="EMBL/GenBank/DDBJ databases">
        <title>The Genome Sequence of Anolis carolinensis (Green Anole Lizard).</title>
        <authorList>
            <consortium name="The Genome Sequencing Platform"/>
            <person name="Di Palma F."/>
            <person name="Alfoldi J."/>
            <person name="Heiman D."/>
            <person name="Young S."/>
            <person name="Grabherr M."/>
            <person name="Johnson J."/>
            <person name="Lander E.S."/>
            <person name="Lindblad-Toh K."/>
        </authorList>
    </citation>
    <scope>NUCLEOTIDE SEQUENCE [LARGE SCALE GENOMIC DNA]</scope>
    <source>
        <strain evidence="15">JBL SC #1</strain>
    </source>
</reference>
<dbReference type="InterPro" id="IPR036236">
    <property type="entry name" value="Znf_C2H2_sf"/>
</dbReference>
<dbReference type="Proteomes" id="UP000001646">
    <property type="component" value="Unplaced"/>
</dbReference>
<dbReference type="SMART" id="SM00355">
    <property type="entry name" value="ZnF_C2H2"/>
    <property type="match status" value="12"/>
</dbReference>
<dbReference type="GO" id="GO:0008270">
    <property type="term" value="F:zinc ion binding"/>
    <property type="evidence" value="ECO:0007669"/>
    <property type="project" value="UniProtKB-KW"/>
</dbReference>
<dbReference type="FunFam" id="3.30.160.60:FF:000151">
    <property type="entry name" value="Zinc finger and SCAN domain-containing 21"/>
    <property type="match status" value="1"/>
</dbReference>
<protein>
    <submittedName>
        <fullName evidence="15">Uncharacterized protein</fullName>
    </submittedName>
</protein>
<evidence type="ECO:0000256" key="4">
    <source>
        <dbReference type="ARBA" id="ARBA00022737"/>
    </source>
</evidence>
<dbReference type="FunFam" id="3.30.160.60:FF:003058">
    <property type="match status" value="2"/>
</dbReference>
<evidence type="ECO:0000256" key="1">
    <source>
        <dbReference type="ARBA" id="ARBA00004123"/>
    </source>
</evidence>
<proteinExistence type="inferred from homology"/>
<feature type="domain" description="C2H2-type" evidence="12">
    <location>
        <begin position="590"/>
        <end position="617"/>
    </location>
</feature>